<proteinExistence type="predicted"/>
<evidence type="ECO:0000313" key="3">
    <source>
        <dbReference type="Proteomes" id="UP001234581"/>
    </source>
</evidence>
<reference evidence="2 3" key="1">
    <citation type="submission" date="2023-03" db="EMBL/GenBank/DDBJ databases">
        <title>Genome sequence of Lichtheimia ornata CBS 291.66.</title>
        <authorList>
            <person name="Mohabir J.T."/>
            <person name="Shea T.P."/>
            <person name="Kurbessoian T."/>
            <person name="Berby B."/>
            <person name="Fontaine J."/>
            <person name="Livny J."/>
            <person name="Gnirke A."/>
            <person name="Stajich J.E."/>
            <person name="Cuomo C.A."/>
        </authorList>
    </citation>
    <scope>NUCLEOTIDE SEQUENCE [LARGE SCALE GENOMIC DNA]</scope>
    <source>
        <strain evidence="2">CBS 291.66</strain>
    </source>
</reference>
<sequence>MTSIKHHVTIESVEDEGEKRFQDVVPSSRSQCINLAEMMNGYDFEGEAPSDRMTSWREVDALEERARQERTSSGTEEREHATQMARMVDAYHQNRRL</sequence>
<evidence type="ECO:0000313" key="2">
    <source>
        <dbReference type="EMBL" id="KAJ8657806.1"/>
    </source>
</evidence>
<protein>
    <submittedName>
        <fullName evidence="2">Uncharacterized protein</fullName>
    </submittedName>
</protein>
<feature type="compositionally biased region" description="Basic and acidic residues" evidence="1">
    <location>
        <begin position="64"/>
        <end position="81"/>
    </location>
</feature>
<evidence type="ECO:0000256" key="1">
    <source>
        <dbReference type="SAM" id="MobiDB-lite"/>
    </source>
</evidence>
<name>A0AAD7V552_9FUNG</name>
<dbReference type="EMBL" id="JARTCD010000029">
    <property type="protein sequence ID" value="KAJ8657806.1"/>
    <property type="molecule type" value="Genomic_DNA"/>
</dbReference>
<feature type="region of interest" description="Disordered" evidence="1">
    <location>
        <begin position="64"/>
        <end position="97"/>
    </location>
</feature>
<accession>A0AAD7V552</accession>
<gene>
    <name evidence="2" type="ORF">O0I10_006621</name>
</gene>
<organism evidence="2 3">
    <name type="scientific">Lichtheimia ornata</name>
    <dbReference type="NCBI Taxonomy" id="688661"/>
    <lineage>
        <taxon>Eukaryota</taxon>
        <taxon>Fungi</taxon>
        <taxon>Fungi incertae sedis</taxon>
        <taxon>Mucoromycota</taxon>
        <taxon>Mucoromycotina</taxon>
        <taxon>Mucoromycetes</taxon>
        <taxon>Mucorales</taxon>
        <taxon>Lichtheimiaceae</taxon>
        <taxon>Lichtheimia</taxon>
    </lineage>
</organism>
<dbReference type="Proteomes" id="UP001234581">
    <property type="component" value="Unassembled WGS sequence"/>
</dbReference>
<dbReference type="RefSeq" id="XP_058342719.1">
    <property type="nucleotide sequence ID" value="XM_058486648.1"/>
</dbReference>
<dbReference type="GeneID" id="83214032"/>
<keyword evidence="3" id="KW-1185">Reference proteome</keyword>
<dbReference type="AlphaFoldDB" id="A0AAD7V552"/>
<comment type="caution">
    <text evidence="2">The sequence shown here is derived from an EMBL/GenBank/DDBJ whole genome shotgun (WGS) entry which is preliminary data.</text>
</comment>